<dbReference type="Proteomes" id="UP000398389">
    <property type="component" value="Unassembled WGS sequence"/>
</dbReference>
<evidence type="ECO:0000256" key="3">
    <source>
        <dbReference type="ARBA" id="ARBA00022927"/>
    </source>
</evidence>
<feature type="compositionally biased region" description="Polar residues" evidence="5">
    <location>
        <begin position="35"/>
        <end position="53"/>
    </location>
</feature>
<dbReference type="GO" id="GO:0006623">
    <property type="term" value="P:protein targeting to vacuole"/>
    <property type="evidence" value="ECO:0007669"/>
    <property type="project" value="InterPro"/>
</dbReference>
<feature type="compositionally biased region" description="Acidic residues" evidence="5">
    <location>
        <begin position="158"/>
        <end position="190"/>
    </location>
</feature>
<dbReference type="GO" id="GO:0034058">
    <property type="term" value="P:endosomal vesicle fusion"/>
    <property type="evidence" value="ECO:0007669"/>
    <property type="project" value="InterPro"/>
</dbReference>
<dbReference type="PANTHER" id="PTHR12616">
    <property type="entry name" value="VACUOLAR PROTEIN SORTING VPS41"/>
    <property type="match status" value="1"/>
</dbReference>
<dbReference type="PANTHER" id="PTHR12616:SF1">
    <property type="entry name" value="VACUOLAR PROTEIN SORTING-ASSOCIATED PROTEIN 41 HOMOLOG"/>
    <property type="match status" value="1"/>
</dbReference>
<dbReference type="PIRSF" id="PIRSF028921">
    <property type="entry name" value="VPS41"/>
    <property type="match status" value="1"/>
</dbReference>
<dbReference type="OrthoDB" id="244107at2759"/>
<protein>
    <recommendedName>
        <fullName evidence="6">Vps41 beta-propeller domain-containing protein</fullName>
    </recommendedName>
</protein>
<keyword evidence="8" id="KW-1185">Reference proteome</keyword>
<keyword evidence="2" id="KW-0813">Transport</keyword>
<evidence type="ECO:0000256" key="5">
    <source>
        <dbReference type="SAM" id="MobiDB-lite"/>
    </source>
</evidence>
<feature type="compositionally biased region" description="Acidic residues" evidence="5">
    <location>
        <begin position="136"/>
        <end position="151"/>
    </location>
</feature>
<dbReference type="SUPFAM" id="SSF50978">
    <property type="entry name" value="WD40 repeat-like"/>
    <property type="match status" value="1"/>
</dbReference>
<dbReference type="GeneID" id="43580038"/>
<evidence type="ECO:0000256" key="1">
    <source>
        <dbReference type="ARBA" id="ARBA00009582"/>
    </source>
</evidence>
<dbReference type="GO" id="GO:0030897">
    <property type="term" value="C:HOPS complex"/>
    <property type="evidence" value="ECO:0007669"/>
    <property type="project" value="TreeGrafter"/>
</dbReference>
<dbReference type="Pfam" id="PF23556">
    <property type="entry name" value="TPR_Vps41"/>
    <property type="match status" value="1"/>
</dbReference>
<comment type="similarity">
    <text evidence="1">Belongs to the VPS41 family.</text>
</comment>
<reference evidence="7 8" key="1">
    <citation type="submission" date="2019-09" db="EMBL/GenBank/DDBJ databases">
        <authorList>
            <person name="Brejova B."/>
        </authorList>
    </citation>
    <scope>NUCLEOTIDE SEQUENCE [LARGE SCALE GENOMIC DNA]</scope>
</reference>
<keyword evidence="3" id="KW-0653">Protein transport</keyword>
<dbReference type="InterPro" id="IPR057780">
    <property type="entry name" value="Beta-prop_Vps41"/>
</dbReference>
<feature type="domain" description="Vps41 beta-propeller" evidence="6">
    <location>
        <begin position="195"/>
        <end position="556"/>
    </location>
</feature>
<dbReference type="InterPro" id="IPR015943">
    <property type="entry name" value="WD40/YVTN_repeat-like_dom_sf"/>
</dbReference>
<feature type="repeat" description="CHCR" evidence="4">
    <location>
        <begin position="835"/>
        <end position="978"/>
    </location>
</feature>
<organism evidence="7 8">
    <name type="scientific">Magnusiomyces paraingens</name>
    <dbReference type="NCBI Taxonomy" id="2606893"/>
    <lineage>
        <taxon>Eukaryota</taxon>
        <taxon>Fungi</taxon>
        <taxon>Dikarya</taxon>
        <taxon>Ascomycota</taxon>
        <taxon>Saccharomycotina</taxon>
        <taxon>Dipodascomycetes</taxon>
        <taxon>Dipodascales</taxon>
        <taxon>Dipodascaceae</taxon>
        <taxon>Magnusiomyces</taxon>
    </lineage>
</organism>
<dbReference type="RefSeq" id="XP_031851829.1">
    <property type="nucleotide sequence ID" value="XM_031995938.1"/>
</dbReference>
<evidence type="ECO:0000313" key="7">
    <source>
        <dbReference type="EMBL" id="VVT46441.1"/>
    </source>
</evidence>
<feature type="compositionally biased region" description="Polar residues" evidence="5">
    <location>
        <begin position="89"/>
        <end position="98"/>
    </location>
</feature>
<dbReference type="InterPro" id="IPR016024">
    <property type="entry name" value="ARM-type_fold"/>
</dbReference>
<dbReference type="SUPFAM" id="SSF48371">
    <property type="entry name" value="ARM repeat"/>
    <property type="match status" value="1"/>
</dbReference>
<feature type="region of interest" description="Disordered" evidence="5">
    <location>
        <begin position="1"/>
        <end position="193"/>
    </location>
</feature>
<dbReference type="Gene3D" id="2.130.10.10">
    <property type="entry name" value="YVTN repeat-like/Quinoprotein amine dehydrogenase"/>
    <property type="match status" value="1"/>
</dbReference>
<dbReference type="Gene3D" id="1.25.40.10">
    <property type="entry name" value="Tetratricopeptide repeat domain"/>
    <property type="match status" value="1"/>
</dbReference>
<dbReference type="EMBL" id="CABVLU010000001">
    <property type="protein sequence ID" value="VVT46441.1"/>
    <property type="molecule type" value="Genomic_DNA"/>
</dbReference>
<name>A0A5E8B4K1_9ASCO</name>
<dbReference type="InterPro" id="IPR011990">
    <property type="entry name" value="TPR-like_helical_dom_sf"/>
</dbReference>
<feature type="compositionally biased region" description="Basic and acidic residues" evidence="5">
    <location>
        <begin position="74"/>
        <end position="88"/>
    </location>
</feature>
<dbReference type="GO" id="GO:0005770">
    <property type="term" value="C:late endosome"/>
    <property type="evidence" value="ECO:0007669"/>
    <property type="project" value="TreeGrafter"/>
</dbReference>
<dbReference type="AlphaFoldDB" id="A0A5E8B4K1"/>
<evidence type="ECO:0000256" key="4">
    <source>
        <dbReference type="PROSITE-ProRule" id="PRU01006"/>
    </source>
</evidence>
<proteinExistence type="inferred from homology"/>
<dbReference type="SMART" id="SM00299">
    <property type="entry name" value="CLH"/>
    <property type="match status" value="1"/>
</dbReference>
<feature type="compositionally biased region" description="Polar residues" evidence="5">
    <location>
        <begin position="1"/>
        <end position="23"/>
    </location>
</feature>
<dbReference type="Pfam" id="PF23411">
    <property type="entry name" value="Beta-prop_Vps41"/>
    <property type="match status" value="1"/>
</dbReference>
<dbReference type="GO" id="GO:0016236">
    <property type="term" value="P:macroautophagy"/>
    <property type="evidence" value="ECO:0007669"/>
    <property type="project" value="TreeGrafter"/>
</dbReference>
<dbReference type="InterPro" id="IPR000547">
    <property type="entry name" value="Clathrin_H-chain/VPS_repeat"/>
</dbReference>
<evidence type="ECO:0000256" key="2">
    <source>
        <dbReference type="ARBA" id="ARBA00022448"/>
    </source>
</evidence>
<dbReference type="GO" id="GO:0009267">
    <property type="term" value="P:cellular response to starvation"/>
    <property type="evidence" value="ECO:0007669"/>
    <property type="project" value="TreeGrafter"/>
</dbReference>
<feature type="compositionally biased region" description="Basic and acidic residues" evidence="5">
    <location>
        <begin position="104"/>
        <end position="122"/>
    </location>
</feature>
<accession>A0A5E8B4K1</accession>
<sequence>MTETKPANENENASLVTSISDSNHNCEDHEETVLENETASSSPEVSEDNLNNTKELKDNKDEQGTPTDSFPSVNDKDNKTDNSEKESSPDSASTPSDQTIEDETNNKEPPEQIEKTDTEESKSPVNPIATQSTETDVSEEEGSDYSEEESEENSKENSEEENKENSEDDSEEDSDTDSNADSESDDDGVEIEPRLKYSRITTLPKPVFNTDPVSACILSETFIAVATHGGFVYIYKPDLITPIWSYRAHKASVFDLATDGYYVGSASMDGTVVIGSVTDQKDIQAFDFHRPVQTLALDPHYKSSKIFISGGMAGDVILSERGWLNGRSDTVIQHSEDPVTAVYWIESLIICMDESGINVYGQHSREKLLHIDRPKDSPRADVYKPRLCSPESNRIYIAWVDRIWNLKISSESALAGHKTKKDFFKSSILSSGASMILPSSSSILSANQDPQIIIESIIQIDSLVAGISPFGQDTLMILSYKPVSSEDQMTNVRSDAPPPEIRLIDLSSGEEVYADELSLKGYEKLGLNDYHLLQYSDESSIKYFIISAKDGVVAVERTLGDRINWLLEHKSYQEAWDISANVKTPEERLNIGVEWAESLLNAEKWEESANTLKKVIDALLECDLPISDTLISSADTPSIQSGQLADNSLKPSPTLPELTGYKKIAQENWNRWGFIFFKSGHSSEIAAVLPTTSTLQVDHKVYEQILAFFIDHDMVDEILKYIKLWPCDLYDANTVKFRLEFLIKDDYELSSTQKKSLQKSLADLYIASGDPASAVNHLLALHDESVLDLVSQYHLLPTIKDRIPDLLTVSLADDTLASAPLPIIRNQISKANSIVVKARHEVIPEEIVSQIMKRNLPIIAFLYLEQLTLADSFASQSFGDLQVSLYAEFDRPKLMNFLKKHNNYNLEKASSVCEKRGYIPELVYILGKIGQNKQALKLVIEKLKDPEQAIDFAKAQKDPELWDDLIDYCLERPEFIRVLLKRASGSVDPIKVLNKIPSDMKIPGIRDSIMHIFSEYELVLSLNKGILEIVQKEAQDKAKTLFSLRTSGVSVDLFPETSQPSQDEKTTNSSAIPELDFTGSIVIKPDGTLINEIQLFGDENVKHLWPQASISPVYNLDITRTVSQKIKHLAYIKKMLQSQLTK</sequence>
<gene>
    <name evidence="7" type="ORF">SAPINGB_P001215</name>
</gene>
<feature type="compositionally biased region" description="Basic and acidic residues" evidence="5">
    <location>
        <begin position="54"/>
        <end position="63"/>
    </location>
</feature>
<dbReference type="GO" id="GO:0098588">
    <property type="term" value="C:bounding membrane of organelle"/>
    <property type="evidence" value="ECO:0007669"/>
    <property type="project" value="UniProtKB-ARBA"/>
</dbReference>
<dbReference type="PROSITE" id="PS50236">
    <property type="entry name" value="CHCR"/>
    <property type="match status" value="1"/>
</dbReference>
<evidence type="ECO:0000259" key="6">
    <source>
        <dbReference type="Pfam" id="PF23411"/>
    </source>
</evidence>
<dbReference type="InterPro" id="IPR016902">
    <property type="entry name" value="Vps41"/>
</dbReference>
<evidence type="ECO:0000313" key="8">
    <source>
        <dbReference type="Proteomes" id="UP000398389"/>
    </source>
</evidence>
<dbReference type="InterPro" id="IPR045111">
    <property type="entry name" value="Vps41/Vps8"/>
</dbReference>
<dbReference type="InterPro" id="IPR036322">
    <property type="entry name" value="WD40_repeat_dom_sf"/>
</dbReference>